<comment type="caution">
    <text evidence="2">The sequence shown here is derived from an EMBL/GenBank/DDBJ whole genome shotgun (WGS) entry which is preliminary data.</text>
</comment>
<dbReference type="GeneID" id="25313214"/>
<sequence>FYRIVGKIRKKQEKKRRKKGKRERGKRERGRGRGVASKVWNDSNNNEIKTPPLLGNQHHILAINETIRVDADRMIIASYVSVWSTPTAIHLICQ</sequence>
<evidence type="ECO:0000313" key="3">
    <source>
        <dbReference type="Proteomes" id="UP000053958"/>
    </source>
</evidence>
<gene>
    <name evidence="2" type="ORF">T310_10147</name>
</gene>
<evidence type="ECO:0000313" key="2">
    <source>
        <dbReference type="EMBL" id="KKA16261.1"/>
    </source>
</evidence>
<accession>A0A0F4YEB8</accession>
<protein>
    <submittedName>
        <fullName evidence="2">Uncharacterized protein</fullName>
    </submittedName>
</protein>
<keyword evidence="3" id="KW-1185">Reference proteome</keyword>
<dbReference type="RefSeq" id="XP_013322873.1">
    <property type="nucleotide sequence ID" value="XM_013467419.1"/>
</dbReference>
<feature type="compositionally biased region" description="Basic residues" evidence="1">
    <location>
        <begin position="1"/>
        <end position="32"/>
    </location>
</feature>
<organism evidence="2 3">
    <name type="scientific">Rasamsonia emersonii (strain ATCC 16479 / CBS 393.64 / IMI 116815)</name>
    <dbReference type="NCBI Taxonomy" id="1408163"/>
    <lineage>
        <taxon>Eukaryota</taxon>
        <taxon>Fungi</taxon>
        <taxon>Dikarya</taxon>
        <taxon>Ascomycota</taxon>
        <taxon>Pezizomycotina</taxon>
        <taxon>Eurotiomycetes</taxon>
        <taxon>Eurotiomycetidae</taxon>
        <taxon>Eurotiales</taxon>
        <taxon>Trichocomaceae</taxon>
        <taxon>Rasamsonia</taxon>
    </lineage>
</organism>
<feature type="region of interest" description="Disordered" evidence="1">
    <location>
        <begin position="1"/>
        <end position="51"/>
    </location>
</feature>
<evidence type="ECO:0000256" key="1">
    <source>
        <dbReference type="SAM" id="MobiDB-lite"/>
    </source>
</evidence>
<feature type="non-terminal residue" evidence="2">
    <location>
        <position position="1"/>
    </location>
</feature>
<dbReference type="Proteomes" id="UP000053958">
    <property type="component" value="Unassembled WGS sequence"/>
</dbReference>
<reference evidence="2 3" key="1">
    <citation type="submission" date="2015-04" db="EMBL/GenBank/DDBJ databases">
        <authorList>
            <person name="Heijne W.H."/>
            <person name="Fedorova N.D."/>
            <person name="Nierman W.C."/>
            <person name="Vollebregt A.W."/>
            <person name="Zhao Z."/>
            <person name="Wu L."/>
            <person name="Kumar M."/>
            <person name="Stam H."/>
            <person name="van den Berg M.A."/>
            <person name="Pel H.J."/>
        </authorList>
    </citation>
    <scope>NUCLEOTIDE SEQUENCE [LARGE SCALE GENOMIC DNA]</scope>
    <source>
        <strain evidence="2 3">CBS 393.64</strain>
    </source>
</reference>
<proteinExistence type="predicted"/>
<dbReference type="AlphaFoldDB" id="A0A0F4YEB8"/>
<name>A0A0F4YEB8_RASE3</name>
<dbReference type="EMBL" id="LASV01000800">
    <property type="protein sequence ID" value="KKA16261.1"/>
    <property type="molecule type" value="Genomic_DNA"/>
</dbReference>